<protein>
    <submittedName>
        <fullName evidence="4">DNA-binding protein</fullName>
    </submittedName>
</protein>
<reference evidence="4 5" key="1">
    <citation type="submission" date="2018-03" db="EMBL/GenBank/DDBJ databases">
        <title>Genomic Encyclopedia of Archaeal and Bacterial Type Strains, Phase II (KMG-II): from individual species to whole genera.</title>
        <authorList>
            <person name="Goeker M."/>
        </authorList>
    </citation>
    <scope>NUCLEOTIDE SEQUENCE [LARGE SCALE GENOMIC DNA]</scope>
    <source>
        <strain evidence="4 5">DSM 29318</strain>
    </source>
</reference>
<evidence type="ECO:0000313" key="4">
    <source>
        <dbReference type="EMBL" id="PRY94936.1"/>
    </source>
</evidence>
<dbReference type="InterPro" id="IPR000119">
    <property type="entry name" value="Hist_DNA-bd"/>
</dbReference>
<dbReference type="AlphaFoldDB" id="A0A2T0X7M8"/>
<dbReference type="RefSeq" id="WP_106159382.1">
    <property type="nucleotide sequence ID" value="NZ_PVTT01000001.1"/>
</dbReference>
<dbReference type="OrthoDB" id="7873378at2"/>
<feature type="region of interest" description="Disordered" evidence="3">
    <location>
        <begin position="110"/>
        <end position="129"/>
    </location>
</feature>
<keyword evidence="2 4" id="KW-0238">DNA-binding</keyword>
<evidence type="ECO:0000256" key="2">
    <source>
        <dbReference type="ARBA" id="ARBA00023125"/>
    </source>
</evidence>
<name>A0A2T0X7M8_9RHOB</name>
<proteinExistence type="inferred from homology"/>
<dbReference type="EMBL" id="PVTT01000001">
    <property type="protein sequence ID" value="PRY94936.1"/>
    <property type="molecule type" value="Genomic_DNA"/>
</dbReference>
<feature type="compositionally biased region" description="Low complexity" evidence="3">
    <location>
        <begin position="24"/>
        <end position="34"/>
    </location>
</feature>
<comment type="similarity">
    <text evidence="1">Belongs to the bacterial histone-like protein family.</text>
</comment>
<dbReference type="InterPro" id="IPR010992">
    <property type="entry name" value="IHF-like_DNA-bd_dom_sf"/>
</dbReference>
<evidence type="ECO:0000256" key="3">
    <source>
        <dbReference type="SAM" id="MobiDB-lite"/>
    </source>
</evidence>
<feature type="region of interest" description="Disordered" evidence="3">
    <location>
        <begin position="1"/>
        <end position="34"/>
    </location>
</feature>
<organism evidence="4 5">
    <name type="scientific">Hasllibacter halocynthiae</name>
    <dbReference type="NCBI Taxonomy" id="595589"/>
    <lineage>
        <taxon>Bacteria</taxon>
        <taxon>Pseudomonadati</taxon>
        <taxon>Pseudomonadota</taxon>
        <taxon>Alphaproteobacteria</taxon>
        <taxon>Rhodobacterales</taxon>
        <taxon>Roseobacteraceae</taxon>
        <taxon>Hasllibacter</taxon>
    </lineage>
</organism>
<dbReference type="GO" id="GO:0003677">
    <property type="term" value="F:DNA binding"/>
    <property type="evidence" value="ECO:0007669"/>
    <property type="project" value="UniProtKB-KW"/>
</dbReference>
<sequence length="129" mass="12960">MPTEEPAAPAEDTIAGESRGAPGSADSTESPEAPAAAALLGRKQLIERAVARSGLKRKDVRPAVEAALAVMGDALAAGEGLNLPPLGKLRVQRRKAVGNGEVLIARIRRKDAPASAPASAAAAPETPAG</sequence>
<feature type="compositionally biased region" description="Low complexity" evidence="3">
    <location>
        <begin position="113"/>
        <end position="129"/>
    </location>
</feature>
<evidence type="ECO:0000256" key="1">
    <source>
        <dbReference type="ARBA" id="ARBA00010529"/>
    </source>
</evidence>
<dbReference type="SUPFAM" id="SSF47729">
    <property type="entry name" value="IHF-like DNA-binding proteins"/>
    <property type="match status" value="1"/>
</dbReference>
<dbReference type="GO" id="GO:0030527">
    <property type="term" value="F:structural constituent of chromatin"/>
    <property type="evidence" value="ECO:0007669"/>
    <property type="project" value="InterPro"/>
</dbReference>
<dbReference type="Pfam" id="PF00216">
    <property type="entry name" value="Bac_DNA_binding"/>
    <property type="match status" value="1"/>
</dbReference>
<accession>A0A2T0X7M8</accession>
<evidence type="ECO:0000313" key="5">
    <source>
        <dbReference type="Proteomes" id="UP000238801"/>
    </source>
</evidence>
<dbReference type="Gene3D" id="4.10.520.10">
    <property type="entry name" value="IHF-like DNA-binding proteins"/>
    <property type="match status" value="1"/>
</dbReference>
<dbReference type="Proteomes" id="UP000238801">
    <property type="component" value="Unassembled WGS sequence"/>
</dbReference>
<comment type="caution">
    <text evidence="4">The sequence shown here is derived from an EMBL/GenBank/DDBJ whole genome shotgun (WGS) entry which is preliminary data.</text>
</comment>
<gene>
    <name evidence="4" type="ORF">BCF33_0539</name>
</gene>
<keyword evidence="5" id="KW-1185">Reference proteome</keyword>